<evidence type="ECO:0000313" key="1">
    <source>
        <dbReference type="EMBL" id="KAH3728094.1"/>
    </source>
</evidence>
<dbReference type="AlphaFoldDB" id="A0A9D4HQV4"/>
<dbReference type="Proteomes" id="UP000828390">
    <property type="component" value="Unassembled WGS sequence"/>
</dbReference>
<reference evidence="1" key="1">
    <citation type="journal article" date="2019" name="bioRxiv">
        <title>The Genome of the Zebra Mussel, Dreissena polymorpha: A Resource for Invasive Species Research.</title>
        <authorList>
            <person name="McCartney M.A."/>
            <person name="Auch B."/>
            <person name="Kono T."/>
            <person name="Mallez S."/>
            <person name="Zhang Y."/>
            <person name="Obille A."/>
            <person name="Becker A."/>
            <person name="Abrahante J.E."/>
            <person name="Garbe J."/>
            <person name="Badalamenti J.P."/>
            <person name="Herman A."/>
            <person name="Mangelson H."/>
            <person name="Liachko I."/>
            <person name="Sullivan S."/>
            <person name="Sone E.D."/>
            <person name="Koren S."/>
            <person name="Silverstein K.A.T."/>
            <person name="Beckman K.B."/>
            <person name="Gohl D.M."/>
        </authorList>
    </citation>
    <scope>NUCLEOTIDE SEQUENCE</scope>
    <source>
        <strain evidence="1">Duluth1</strain>
        <tissue evidence="1">Whole animal</tissue>
    </source>
</reference>
<dbReference type="EMBL" id="JAIWYP010000012">
    <property type="protein sequence ID" value="KAH3728094.1"/>
    <property type="molecule type" value="Genomic_DNA"/>
</dbReference>
<accession>A0A9D4HQV4</accession>
<name>A0A9D4HQV4_DREPO</name>
<comment type="caution">
    <text evidence="1">The sequence shown here is derived from an EMBL/GenBank/DDBJ whole genome shotgun (WGS) entry which is preliminary data.</text>
</comment>
<organism evidence="1 2">
    <name type="scientific">Dreissena polymorpha</name>
    <name type="common">Zebra mussel</name>
    <name type="synonym">Mytilus polymorpha</name>
    <dbReference type="NCBI Taxonomy" id="45954"/>
    <lineage>
        <taxon>Eukaryota</taxon>
        <taxon>Metazoa</taxon>
        <taxon>Spiralia</taxon>
        <taxon>Lophotrochozoa</taxon>
        <taxon>Mollusca</taxon>
        <taxon>Bivalvia</taxon>
        <taxon>Autobranchia</taxon>
        <taxon>Heteroconchia</taxon>
        <taxon>Euheterodonta</taxon>
        <taxon>Imparidentia</taxon>
        <taxon>Neoheterodontei</taxon>
        <taxon>Myida</taxon>
        <taxon>Dreissenoidea</taxon>
        <taxon>Dreissenidae</taxon>
        <taxon>Dreissena</taxon>
    </lineage>
</organism>
<evidence type="ECO:0000313" key="2">
    <source>
        <dbReference type="Proteomes" id="UP000828390"/>
    </source>
</evidence>
<proteinExistence type="predicted"/>
<reference evidence="1" key="2">
    <citation type="submission" date="2020-11" db="EMBL/GenBank/DDBJ databases">
        <authorList>
            <person name="McCartney M.A."/>
            <person name="Auch B."/>
            <person name="Kono T."/>
            <person name="Mallez S."/>
            <person name="Becker A."/>
            <person name="Gohl D.M."/>
            <person name="Silverstein K.A.T."/>
            <person name="Koren S."/>
            <person name="Bechman K.B."/>
            <person name="Herman A."/>
            <person name="Abrahante J.E."/>
            <person name="Garbe J."/>
        </authorList>
    </citation>
    <scope>NUCLEOTIDE SEQUENCE</scope>
    <source>
        <strain evidence="1">Duluth1</strain>
        <tissue evidence="1">Whole animal</tissue>
    </source>
</reference>
<sequence length="62" mass="6900">MGRWKSIRDSVYNAALSAFGKTEGKNPDRLNANLKEFALVFATEGSALLAYNKSHARKRSQL</sequence>
<keyword evidence="2" id="KW-1185">Reference proteome</keyword>
<protein>
    <submittedName>
        <fullName evidence="1">Uncharacterized protein</fullName>
    </submittedName>
</protein>
<gene>
    <name evidence="1" type="ORF">DPMN_054041</name>
</gene>